<evidence type="ECO:0000313" key="9">
    <source>
        <dbReference type="Proteomes" id="UP000621799"/>
    </source>
</evidence>
<evidence type="ECO:0000256" key="4">
    <source>
        <dbReference type="SAM" id="MobiDB-lite"/>
    </source>
</evidence>
<feature type="domain" description="HAMP" evidence="7">
    <location>
        <begin position="222"/>
        <end position="275"/>
    </location>
</feature>
<dbReference type="GO" id="GO:0007165">
    <property type="term" value="P:signal transduction"/>
    <property type="evidence" value="ECO:0007669"/>
    <property type="project" value="UniProtKB-KW"/>
</dbReference>
<dbReference type="SUPFAM" id="SSF58104">
    <property type="entry name" value="Methyl-accepting chemotaxis protein (MCP) signaling domain"/>
    <property type="match status" value="1"/>
</dbReference>
<dbReference type="Gene3D" id="6.10.340.10">
    <property type="match status" value="1"/>
</dbReference>
<evidence type="ECO:0000259" key="6">
    <source>
        <dbReference type="PROSITE" id="PS50111"/>
    </source>
</evidence>
<dbReference type="PROSITE" id="PS50111">
    <property type="entry name" value="CHEMOTAXIS_TRANSDUC_2"/>
    <property type="match status" value="1"/>
</dbReference>
<keyword evidence="5" id="KW-0472">Membrane</keyword>
<feature type="compositionally biased region" description="Polar residues" evidence="4">
    <location>
        <begin position="1"/>
        <end position="24"/>
    </location>
</feature>
<keyword evidence="1 3" id="KW-0807">Transducer</keyword>
<feature type="region of interest" description="Disordered" evidence="4">
    <location>
        <begin position="1"/>
        <end position="39"/>
    </location>
</feature>
<evidence type="ECO:0000259" key="7">
    <source>
        <dbReference type="PROSITE" id="PS50885"/>
    </source>
</evidence>
<dbReference type="PANTHER" id="PTHR32089:SF114">
    <property type="entry name" value="METHYL-ACCEPTING CHEMOTAXIS PROTEIN MCPB"/>
    <property type="match status" value="1"/>
</dbReference>
<dbReference type="RefSeq" id="WP_264320825.1">
    <property type="nucleotide sequence ID" value="NZ_JADEXN010000098.1"/>
</dbReference>
<protein>
    <recommendedName>
        <fullName evidence="10">Methyl-accepting chemotaxis protein</fullName>
    </recommendedName>
</protein>
<dbReference type="GO" id="GO:0016020">
    <property type="term" value="C:membrane"/>
    <property type="evidence" value="ECO:0007669"/>
    <property type="project" value="InterPro"/>
</dbReference>
<evidence type="ECO:0000313" key="8">
    <source>
        <dbReference type="EMBL" id="MBE9040581.1"/>
    </source>
</evidence>
<dbReference type="PANTHER" id="PTHR32089">
    <property type="entry name" value="METHYL-ACCEPTING CHEMOTAXIS PROTEIN MCPB"/>
    <property type="match status" value="1"/>
</dbReference>
<name>A0A928VUV9_9CYAN</name>
<organism evidence="8 9">
    <name type="scientific">Zarconia navalis LEGE 11467</name>
    <dbReference type="NCBI Taxonomy" id="1828826"/>
    <lineage>
        <taxon>Bacteria</taxon>
        <taxon>Bacillati</taxon>
        <taxon>Cyanobacteriota</taxon>
        <taxon>Cyanophyceae</taxon>
        <taxon>Oscillatoriophycideae</taxon>
        <taxon>Oscillatoriales</taxon>
        <taxon>Oscillatoriales incertae sedis</taxon>
        <taxon>Zarconia</taxon>
        <taxon>Zarconia navalis</taxon>
    </lineage>
</organism>
<evidence type="ECO:0000256" key="1">
    <source>
        <dbReference type="ARBA" id="ARBA00023224"/>
    </source>
</evidence>
<evidence type="ECO:0008006" key="10">
    <source>
        <dbReference type="Google" id="ProtNLM"/>
    </source>
</evidence>
<dbReference type="AlphaFoldDB" id="A0A928VUV9"/>
<feature type="transmembrane region" description="Helical" evidence="5">
    <location>
        <begin position="200"/>
        <end position="221"/>
    </location>
</feature>
<feature type="domain" description="HAMP" evidence="7">
    <location>
        <begin position="296"/>
        <end position="347"/>
    </location>
</feature>
<comment type="caution">
    <text evidence="8">The sequence shown here is derived from an EMBL/GenBank/DDBJ whole genome shotgun (WGS) entry which is preliminary data.</text>
</comment>
<evidence type="ECO:0000256" key="2">
    <source>
        <dbReference type="ARBA" id="ARBA00029447"/>
    </source>
</evidence>
<comment type="similarity">
    <text evidence="2">Belongs to the methyl-accepting chemotaxis (MCP) protein family.</text>
</comment>
<dbReference type="SMART" id="SM00283">
    <property type="entry name" value="MA"/>
    <property type="match status" value="1"/>
</dbReference>
<keyword evidence="5" id="KW-1133">Transmembrane helix</keyword>
<dbReference type="Pfam" id="PF00015">
    <property type="entry name" value="MCPsignal"/>
    <property type="match status" value="1"/>
</dbReference>
<dbReference type="Gene3D" id="1.10.287.950">
    <property type="entry name" value="Methyl-accepting chemotaxis protein"/>
    <property type="match status" value="1"/>
</dbReference>
<dbReference type="PROSITE" id="PS50885">
    <property type="entry name" value="HAMP"/>
    <property type="match status" value="2"/>
</dbReference>
<evidence type="ECO:0000256" key="5">
    <source>
        <dbReference type="SAM" id="Phobius"/>
    </source>
</evidence>
<dbReference type="InterPro" id="IPR004089">
    <property type="entry name" value="MCPsignal_dom"/>
</dbReference>
<dbReference type="SMART" id="SM00304">
    <property type="entry name" value="HAMP"/>
    <property type="match status" value="2"/>
</dbReference>
<sequence length="629" mass="67286">MDRQPNLNSSAPDDPTESTANGMNSPEPPANPLDPADDPLLEKLLQANSLEQAGDLEGARILYEEIIAIDVSSVWGASAKKALDNLPPESDFDASESPGDLSSLTATGGENAYLNSVASFPPTGKPQGNSTGILGFNWARERWKSLSVGLKFKILLAVAAIVPVVAFERTLVWFERPVAESETAAAPNAISYERVVRARFLGLAVGAGTALALLPIAYAIIRSLELNLRSMVRFTRALSLGNTQAQLSVTTTADEVAVLAEKLQDIADRMGESERQMQIVERERTQDTQKQTQEKERLQQQVMDLLVHIEGARAGDLTIQVPTVAGEVGAIADAFNTTLGSLKQLVERVNTIASRVTQQAQTSQTSVLEFSSATFAQSENLQNTLRTVVGISESIRQVAGTTQEAATIARQATNAAQTGDTAMDRTVEVVDKIRSAVANTAKKAKRLAESSQEVSQILASISGISEKANLLAFNASIEAARAGEQGVGFRQVADEVRALAAQVSESTADIEQLINTIQEETAEVIDVLELGTTEVVKGSGLVDRTKRTLQDLTRLSQQIDGYLQDVSRNTIDQTEASEQVNQTVETAAKIASATATEAQGVAAKLQELATDANTLQSSVAQFQVRSNDR</sequence>
<dbReference type="InterPro" id="IPR003660">
    <property type="entry name" value="HAMP_dom"/>
</dbReference>
<gene>
    <name evidence="8" type="ORF">IQ235_07250</name>
</gene>
<reference evidence="8" key="1">
    <citation type="submission" date="2020-10" db="EMBL/GenBank/DDBJ databases">
        <authorList>
            <person name="Castelo-Branco R."/>
            <person name="Eusebio N."/>
            <person name="Adriana R."/>
            <person name="Vieira A."/>
            <person name="Brugerolle De Fraissinette N."/>
            <person name="Rezende De Castro R."/>
            <person name="Schneider M.P."/>
            <person name="Vasconcelos V."/>
            <person name="Leao P.N."/>
        </authorList>
    </citation>
    <scope>NUCLEOTIDE SEQUENCE</scope>
    <source>
        <strain evidence="8">LEGE 11467</strain>
    </source>
</reference>
<dbReference type="Proteomes" id="UP000621799">
    <property type="component" value="Unassembled WGS sequence"/>
</dbReference>
<keyword evidence="9" id="KW-1185">Reference proteome</keyword>
<dbReference type="CDD" id="cd11386">
    <property type="entry name" value="MCP_signal"/>
    <property type="match status" value="1"/>
</dbReference>
<proteinExistence type="inferred from homology"/>
<feature type="domain" description="Methyl-accepting transducer" evidence="6">
    <location>
        <begin position="352"/>
        <end position="588"/>
    </location>
</feature>
<evidence type="ECO:0000256" key="3">
    <source>
        <dbReference type="PROSITE-ProRule" id="PRU00284"/>
    </source>
</evidence>
<accession>A0A928VUV9</accession>
<keyword evidence="5" id="KW-0812">Transmembrane</keyword>
<dbReference type="EMBL" id="JADEXN010000098">
    <property type="protein sequence ID" value="MBE9040581.1"/>
    <property type="molecule type" value="Genomic_DNA"/>
</dbReference>